<keyword evidence="5" id="KW-1185">Reference proteome</keyword>
<dbReference type="PANTHER" id="PTHR23333:SF20">
    <property type="entry name" value="NSFL1 COFACTOR P47"/>
    <property type="match status" value="1"/>
</dbReference>
<dbReference type="GO" id="GO:0007030">
    <property type="term" value="P:Golgi organization"/>
    <property type="evidence" value="ECO:0007669"/>
    <property type="project" value="TreeGrafter"/>
</dbReference>
<dbReference type="InterPro" id="IPR029071">
    <property type="entry name" value="Ubiquitin-like_domsf"/>
</dbReference>
<dbReference type="CDD" id="cd01770">
    <property type="entry name" value="UBX_UBXN2"/>
    <property type="match status" value="1"/>
</dbReference>
<feature type="region of interest" description="Disordered" evidence="1">
    <location>
        <begin position="261"/>
        <end position="296"/>
    </location>
</feature>
<dbReference type="STRING" id="1051891.A0A0C3QG43"/>
<dbReference type="AlphaFoldDB" id="A0A0C3QG43"/>
<evidence type="ECO:0008006" key="6">
    <source>
        <dbReference type="Google" id="ProtNLM"/>
    </source>
</evidence>
<evidence type="ECO:0000313" key="5">
    <source>
        <dbReference type="Proteomes" id="UP000054248"/>
    </source>
</evidence>
<dbReference type="Gene3D" id="3.10.20.90">
    <property type="entry name" value="Phosphatidylinositol 3-kinase Catalytic Subunit, Chain A, domain 1"/>
    <property type="match status" value="1"/>
</dbReference>
<evidence type="ECO:0000259" key="3">
    <source>
        <dbReference type="PROSITE" id="PS51399"/>
    </source>
</evidence>
<dbReference type="OrthoDB" id="25887at2759"/>
<evidence type="ECO:0000259" key="2">
    <source>
        <dbReference type="PROSITE" id="PS50033"/>
    </source>
</evidence>
<reference evidence="4 5" key="1">
    <citation type="submission" date="2014-04" db="EMBL/GenBank/DDBJ databases">
        <authorList>
            <consortium name="DOE Joint Genome Institute"/>
            <person name="Kuo A."/>
            <person name="Girlanda M."/>
            <person name="Perotto S."/>
            <person name="Kohler A."/>
            <person name="Nagy L.G."/>
            <person name="Floudas D."/>
            <person name="Copeland A."/>
            <person name="Barry K.W."/>
            <person name="Cichocki N."/>
            <person name="Veneault-Fourrey C."/>
            <person name="LaButti K."/>
            <person name="Lindquist E.A."/>
            <person name="Lipzen A."/>
            <person name="Lundell T."/>
            <person name="Morin E."/>
            <person name="Murat C."/>
            <person name="Sun H."/>
            <person name="Tunlid A."/>
            <person name="Henrissat B."/>
            <person name="Grigoriev I.V."/>
            <person name="Hibbett D.S."/>
            <person name="Martin F."/>
            <person name="Nordberg H.P."/>
            <person name="Cantor M.N."/>
            <person name="Hua S.X."/>
        </authorList>
    </citation>
    <scope>NUCLEOTIDE SEQUENCE [LARGE SCALE GENOMIC DNA]</scope>
    <source>
        <strain evidence="4 5">MUT 4182</strain>
    </source>
</reference>
<feature type="compositionally biased region" description="Polar residues" evidence="1">
    <location>
        <begin position="1"/>
        <end position="10"/>
    </location>
</feature>
<dbReference type="Proteomes" id="UP000054248">
    <property type="component" value="Unassembled WGS sequence"/>
</dbReference>
<dbReference type="GO" id="GO:0043130">
    <property type="term" value="F:ubiquitin binding"/>
    <property type="evidence" value="ECO:0007669"/>
    <property type="project" value="TreeGrafter"/>
</dbReference>
<dbReference type="GO" id="GO:0043161">
    <property type="term" value="P:proteasome-mediated ubiquitin-dependent protein catabolic process"/>
    <property type="evidence" value="ECO:0007669"/>
    <property type="project" value="TreeGrafter"/>
</dbReference>
<evidence type="ECO:0000256" key="1">
    <source>
        <dbReference type="SAM" id="MobiDB-lite"/>
    </source>
</evidence>
<reference evidence="5" key="2">
    <citation type="submission" date="2015-01" db="EMBL/GenBank/DDBJ databases">
        <title>Evolutionary Origins and Diversification of the Mycorrhizal Mutualists.</title>
        <authorList>
            <consortium name="DOE Joint Genome Institute"/>
            <consortium name="Mycorrhizal Genomics Consortium"/>
            <person name="Kohler A."/>
            <person name="Kuo A."/>
            <person name="Nagy L.G."/>
            <person name="Floudas D."/>
            <person name="Copeland A."/>
            <person name="Barry K.W."/>
            <person name="Cichocki N."/>
            <person name="Veneault-Fourrey C."/>
            <person name="LaButti K."/>
            <person name="Lindquist E.A."/>
            <person name="Lipzen A."/>
            <person name="Lundell T."/>
            <person name="Morin E."/>
            <person name="Murat C."/>
            <person name="Riley R."/>
            <person name="Ohm R."/>
            <person name="Sun H."/>
            <person name="Tunlid A."/>
            <person name="Henrissat B."/>
            <person name="Grigoriev I.V."/>
            <person name="Hibbett D.S."/>
            <person name="Martin F."/>
        </authorList>
    </citation>
    <scope>NUCLEOTIDE SEQUENCE [LARGE SCALE GENOMIC DNA]</scope>
    <source>
        <strain evidence="5">MUT 4182</strain>
    </source>
</reference>
<dbReference type="InterPro" id="IPR001012">
    <property type="entry name" value="UBX_dom"/>
</dbReference>
<dbReference type="FunFam" id="3.30.420.210:FF:000002">
    <property type="entry name" value="UBX domain-containing protein 1"/>
    <property type="match status" value="1"/>
</dbReference>
<accession>A0A0C3QG43</accession>
<dbReference type="Gene3D" id="3.30.420.210">
    <property type="entry name" value="SEP domain"/>
    <property type="match status" value="1"/>
</dbReference>
<dbReference type="GO" id="GO:0005829">
    <property type="term" value="C:cytosol"/>
    <property type="evidence" value="ECO:0007669"/>
    <property type="project" value="TreeGrafter"/>
</dbReference>
<name>A0A0C3QG43_9AGAM</name>
<feature type="domain" description="UBX" evidence="2">
    <location>
        <begin position="305"/>
        <end position="382"/>
    </location>
</feature>
<dbReference type="EMBL" id="KN823063">
    <property type="protein sequence ID" value="KIO24364.1"/>
    <property type="molecule type" value="Genomic_DNA"/>
</dbReference>
<evidence type="ECO:0000313" key="4">
    <source>
        <dbReference type="EMBL" id="KIO24364.1"/>
    </source>
</evidence>
<dbReference type="PROSITE" id="PS50033">
    <property type="entry name" value="UBX"/>
    <property type="match status" value="1"/>
</dbReference>
<dbReference type="GO" id="GO:0005634">
    <property type="term" value="C:nucleus"/>
    <property type="evidence" value="ECO:0007669"/>
    <property type="project" value="TreeGrafter"/>
</dbReference>
<dbReference type="Pfam" id="PF08059">
    <property type="entry name" value="SEP"/>
    <property type="match status" value="1"/>
</dbReference>
<dbReference type="SMART" id="SM00553">
    <property type="entry name" value="SEP"/>
    <property type="match status" value="1"/>
</dbReference>
<feature type="domain" description="SEP" evidence="3">
    <location>
        <begin position="179"/>
        <end position="244"/>
    </location>
</feature>
<dbReference type="SUPFAM" id="SSF54236">
    <property type="entry name" value="Ubiquitin-like"/>
    <property type="match status" value="1"/>
</dbReference>
<dbReference type="InterPro" id="IPR036241">
    <property type="entry name" value="NSFL1C_SEP_dom_sf"/>
</dbReference>
<dbReference type="PANTHER" id="PTHR23333">
    <property type="entry name" value="UBX DOMAIN CONTAINING PROTEIN"/>
    <property type="match status" value="1"/>
</dbReference>
<feature type="compositionally biased region" description="Acidic residues" evidence="1">
    <location>
        <begin position="79"/>
        <end position="88"/>
    </location>
</feature>
<dbReference type="Pfam" id="PF00789">
    <property type="entry name" value="UBX"/>
    <property type="match status" value="1"/>
</dbReference>
<feature type="region of interest" description="Disordered" evidence="1">
    <location>
        <begin position="1"/>
        <end position="168"/>
    </location>
</feature>
<proteinExistence type="predicted"/>
<organism evidence="4 5">
    <name type="scientific">Tulasnella calospora MUT 4182</name>
    <dbReference type="NCBI Taxonomy" id="1051891"/>
    <lineage>
        <taxon>Eukaryota</taxon>
        <taxon>Fungi</taxon>
        <taxon>Dikarya</taxon>
        <taxon>Basidiomycota</taxon>
        <taxon>Agaricomycotina</taxon>
        <taxon>Agaricomycetes</taxon>
        <taxon>Cantharellales</taxon>
        <taxon>Tulasnellaceae</taxon>
        <taxon>Tulasnella</taxon>
    </lineage>
</organism>
<dbReference type="PROSITE" id="PS51399">
    <property type="entry name" value="SEP"/>
    <property type="match status" value="1"/>
</dbReference>
<feature type="compositionally biased region" description="Low complexity" evidence="1">
    <location>
        <begin position="44"/>
        <end position="57"/>
    </location>
</feature>
<dbReference type="GO" id="GO:0061025">
    <property type="term" value="P:membrane fusion"/>
    <property type="evidence" value="ECO:0007669"/>
    <property type="project" value="TreeGrafter"/>
</dbReference>
<dbReference type="InterPro" id="IPR012989">
    <property type="entry name" value="SEP_domain"/>
</dbReference>
<sequence length="384" mass="40367">MADDPNNPNAGRSLGGGSAEPLPEAWANRAASGARVGRVGGPPTGTTRSTGAGRIATLSDTGGSSGPARGRMSQRPPSEEDEDEDDTQEGERWFAGGERSGISVENPDRPARSGGLNTVRDILRKAAEGGPPPEPTSGQTSSGAFSGGGNLLGSDELPSQYIPDPTTSHAEVAGDQMETAIREITFWKTGFTIQDGPLMQYDDPANADILRSINSGNAPPSILNVQVGQPVELRVSRRLNEDYVPSPKRFNVFEGQGNRLGSALPVGTAPTASSQQPPGAFPSRGNASEGGQDRSSVTTKFEVDMSAPTTSVQIRLADGTRLVARMNLTHTVGDIRGFINASSPGQSSTPYTINTTFPNRVLDDDSMTIEQAKLQNSVIVQRRL</sequence>
<dbReference type="SUPFAM" id="SSF102848">
    <property type="entry name" value="NSFL1 (p97 ATPase) cofactor p47, SEP domain"/>
    <property type="match status" value="1"/>
</dbReference>
<protein>
    <recommendedName>
        <fullName evidence="6">UBX domain-containing protein</fullName>
    </recommendedName>
</protein>
<dbReference type="HOGENOM" id="CLU_029402_4_1_1"/>
<dbReference type="GO" id="GO:0000045">
    <property type="term" value="P:autophagosome assembly"/>
    <property type="evidence" value="ECO:0007669"/>
    <property type="project" value="TreeGrafter"/>
</dbReference>
<gene>
    <name evidence="4" type="ORF">M407DRAFT_244505</name>
</gene>
<dbReference type="GO" id="GO:0031468">
    <property type="term" value="P:nuclear membrane reassembly"/>
    <property type="evidence" value="ECO:0007669"/>
    <property type="project" value="TreeGrafter"/>
</dbReference>
<dbReference type="SMART" id="SM00166">
    <property type="entry name" value="UBX"/>
    <property type="match status" value="1"/>
</dbReference>